<sequence>MIALLESFSIRTASIQNRFFAFFTRAYQIQEATDRNEPQSFQAATSQDRENRQSDRDRNAYHCHSHYTFPFQSIKWEPVMDPAGNHQETFNSVSTTKRQAGEDPIIRPSDR</sequence>
<evidence type="ECO:0000313" key="3">
    <source>
        <dbReference type="Proteomes" id="UP000002457"/>
    </source>
</evidence>
<dbReference type="HOGENOM" id="CLU_2152639_0_0_2"/>
<dbReference type="AlphaFoldDB" id="B8GFD9"/>
<feature type="compositionally biased region" description="Basic and acidic residues" evidence="1">
    <location>
        <begin position="47"/>
        <end position="60"/>
    </location>
</feature>
<evidence type="ECO:0000256" key="1">
    <source>
        <dbReference type="SAM" id="MobiDB-lite"/>
    </source>
</evidence>
<name>B8GFD9_METPE</name>
<proteinExistence type="predicted"/>
<feature type="region of interest" description="Disordered" evidence="1">
    <location>
        <begin position="33"/>
        <end position="60"/>
    </location>
</feature>
<dbReference type="STRING" id="521011.Mpal_0616"/>
<reference evidence="2 3" key="1">
    <citation type="journal article" date="2015" name="Genome Announc.">
        <title>Complete Genome Sequence of Methanosphaerula palustris E1-9CT, a Hydrogenotrophic Methanogen Isolated from a Minerotrophic Fen Peatland.</title>
        <authorList>
            <person name="Cadillo-Quiroz H."/>
            <person name="Browne P."/>
            <person name="Kyrpides N."/>
            <person name="Woyke T."/>
            <person name="Goodwin L."/>
            <person name="Detter C."/>
            <person name="Yavitt J.B."/>
            <person name="Zinder S.H."/>
        </authorList>
    </citation>
    <scope>NUCLEOTIDE SEQUENCE [LARGE SCALE GENOMIC DNA]</scope>
    <source>
        <strain evidence="3">ATCC BAA-1556 / DSM 19958 / E1-9c</strain>
    </source>
</reference>
<keyword evidence="3" id="KW-1185">Reference proteome</keyword>
<feature type="compositionally biased region" description="Basic and acidic residues" evidence="1">
    <location>
        <begin position="99"/>
        <end position="111"/>
    </location>
</feature>
<evidence type="ECO:0000313" key="2">
    <source>
        <dbReference type="EMBL" id="ACL15987.1"/>
    </source>
</evidence>
<dbReference type="EMBL" id="CP001338">
    <property type="protein sequence ID" value="ACL15987.1"/>
    <property type="molecule type" value="Genomic_DNA"/>
</dbReference>
<protein>
    <submittedName>
        <fullName evidence="2">Uncharacterized protein</fullName>
    </submittedName>
</protein>
<feature type="compositionally biased region" description="Polar residues" evidence="1">
    <location>
        <begin position="86"/>
        <end position="98"/>
    </location>
</feature>
<dbReference type="Proteomes" id="UP000002457">
    <property type="component" value="Chromosome"/>
</dbReference>
<feature type="region of interest" description="Disordered" evidence="1">
    <location>
        <begin position="80"/>
        <end position="111"/>
    </location>
</feature>
<accession>B8GFD9</accession>
<dbReference type="KEGG" id="mpl:Mpal_0616"/>
<organism evidence="2 3">
    <name type="scientific">Methanosphaerula palustris (strain ATCC BAA-1556 / DSM 19958 / E1-9c)</name>
    <dbReference type="NCBI Taxonomy" id="521011"/>
    <lineage>
        <taxon>Archaea</taxon>
        <taxon>Methanobacteriati</taxon>
        <taxon>Methanobacteriota</taxon>
        <taxon>Stenosarchaea group</taxon>
        <taxon>Methanomicrobia</taxon>
        <taxon>Methanomicrobiales</taxon>
        <taxon>Methanoregulaceae</taxon>
        <taxon>Methanosphaerula</taxon>
    </lineage>
</organism>
<gene>
    <name evidence="2" type="ordered locus">Mpal_0616</name>
</gene>